<keyword evidence="3 8" id="KW-0690">Ribosome biogenesis</keyword>
<keyword evidence="4 10" id="KW-0677">Repeat</keyword>
<dbReference type="InterPro" id="IPR006073">
    <property type="entry name" value="GTP-bd"/>
</dbReference>
<sequence>MLPIVALVGRPNVGKSTLFNRLLRKSRSITHDMPGVTRDRIYGECRMGEVRFDLIDTGGMVLESEATPELSKDFEDEIFEQAQEAITEAHAIIFVVDGKEGLTPLDRQAAEYVRRSGKPIFMLVNKIDGSEFEAELTAEFHSMGLDFMPVSAAHGYNLTDVRKRVRKFVVGLDVPSEEDDGIERGLRLTMLGRPNAGKSSIINAVIGKDRLIVSDVAGTTRDSIDVTFEKKDKRYTFVDTAGVRRRANIQDHLEKISVIRALKNAKRSDVTILTIDITLGVGRQDKRLIEFLAKEKVPFIVVVNKADLVPRKETNMALEAFRRELRIIPHVPIVMTSAHKGVGIGKLLPLAEAMRKECEIRIGTGILNRSLQAVLERQQPPVVKRRRPKFFYVTQADEEIPTFVFFCNDHTLVKQSYTRYLENQFRKMLGINTAPINIVFRSSHDKKEWEKSRGISGIGKRGPGRERMGGAKTRRHETKYKALKRKRRKDAEAEDKKNK</sequence>
<feature type="binding site" evidence="8">
    <location>
        <begin position="125"/>
        <end position="128"/>
    </location>
    <ligand>
        <name>GTP</name>
        <dbReference type="ChEBI" id="CHEBI:37565"/>
        <label>1</label>
    </ligand>
</feature>
<dbReference type="InterPro" id="IPR005225">
    <property type="entry name" value="Small_GTP-bd"/>
</dbReference>
<dbReference type="PIRSF" id="PIRSF006485">
    <property type="entry name" value="GTP-binding_EngA"/>
    <property type="match status" value="1"/>
</dbReference>
<evidence type="ECO:0000256" key="6">
    <source>
        <dbReference type="ARBA" id="ARBA00023134"/>
    </source>
</evidence>
<dbReference type="CDD" id="cd01895">
    <property type="entry name" value="EngA2"/>
    <property type="match status" value="1"/>
</dbReference>
<feature type="compositionally biased region" description="Basic and acidic residues" evidence="11">
    <location>
        <begin position="489"/>
        <end position="499"/>
    </location>
</feature>
<evidence type="ECO:0000313" key="13">
    <source>
        <dbReference type="EMBL" id="SOB57607.1"/>
    </source>
</evidence>
<dbReference type="NCBIfam" id="TIGR03594">
    <property type="entry name" value="GTPase_EngA"/>
    <property type="match status" value="1"/>
</dbReference>
<evidence type="ECO:0000256" key="2">
    <source>
        <dbReference type="ARBA" id="ARBA00020953"/>
    </source>
</evidence>
<dbReference type="KEGG" id="pprf:DPRO_0721"/>
<comment type="similarity">
    <text evidence="1 8 9 10">Belongs to the TRAFAC class TrmE-Era-EngA-EngB-Septin-like GTPase superfamily. EngA (Der) GTPase family.</text>
</comment>
<dbReference type="OrthoDB" id="9805918at2"/>
<accession>A0A2C8F6E5</accession>
<dbReference type="InterPro" id="IPR027417">
    <property type="entry name" value="P-loop_NTPase"/>
</dbReference>
<dbReference type="Gene3D" id="3.40.50.300">
    <property type="entry name" value="P-loop containing nucleotide triphosphate hydrolases"/>
    <property type="match status" value="2"/>
</dbReference>
<evidence type="ECO:0000256" key="5">
    <source>
        <dbReference type="ARBA" id="ARBA00022741"/>
    </source>
</evidence>
<evidence type="ECO:0000256" key="7">
    <source>
        <dbReference type="ARBA" id="ARBA00032345"/>
    </source>
</evidence>
<dbReference type="InterPro" id="IPR016484">
    <property type="entry name" value="GTPase_Der"/>
</dbReference>
<dbReference type="AlphaFoldDB" id="A0A2C8F6E5"/>
<comment type="subunit">
    <text evidence="8">Associates with the 50S ribosomal subunit.</text>
</comment>
<name>A0A2C8F6E5_9BACT</name>
<feature type="region of interest" description="Disordered" evidence="11">
    <location>
        <begin position="450"/>
        <end position="499"/>
    </location>
</feature>
<evidence type="ECO:0000256" key="1">
    <source>
        <dbReference type="ARBA" id="ARBA00008279"/>
    </source>
</evidence>
<proteinExistence type="inferred from homology"/>
<feature type="binding site" evidence="8">
    <location>
        <begin position="56"/>
        <end position="60"/>
    </location>
    <ligand>
        <name>GTP</name>
        <dbReference type="ChEBI" id="CHEBI:37565"/>
        <label>1</label>
    </ligand>
</feature>
<evidence type="ECO:0000256" key="4">
    <source>
        <dbReference type="ARBA" id="ARBA00022737"/>
    </source>
</evidence>
<dbReference type="PRINTS" id="PR00326">
    <property type="entry name" value="GTP1OBG"/>
</dbReference>
<evidence type="ECO:0000256" key="11">
    <source>
        <dbReference type="SAM" id="MobiDB-lite"/>
    </source>
</evidence>
<keyword evidence="6 8" id="KW-0342">GTP-binding</keyword>
<dbReference type="InterPro" id="IPR015946">
    <property type="entry name" value="KH_dom-like_a/b"/>
</dbReference>
<feature type="binding site" evidence="8">
    <location>
        <begin position="9"/>
        <end position="16"/>
    </location>
    <ligand>
        <name>GTP</name>
        <dbReference type="ChEBI" id="CHEBI:37565"/>
        <label>1</label>
    </ligand>
</feature>
<dbReference type="SUPFAM" id="SSF52540">
    <property type="entry name" value="P-loop containing nucleoside triphosphate hydrolases"/>
    <property type="match status" value="2"/>
</dbReference>
<dbReference type="Proteomes" id="UP000219215">
    <property type="component" value="Chromosome DPRO"/>
</dbReference>
<keyword evidence="5 8" id="KW-0547">Nucleotide-binding</keyword>
<dbReference type="InterPro" id="IPR032859">
    <property type="entry name" value="KH_dom-like"/>
</dbReference>
<evidence type="ECO:0000256" key="3">
    <source>
        <dbReference type="ARBA" id="ARBA00022517"/>
    </source>
</evidence>
<dbReference type="PANTHER" id="PTHR43834:SF6">
    <property type="entry name" value="GTPASE DER"/>
    <property type="match status" value="1"/>
</dbReference>
<reference evidence="14" key="1">
    <citation type="submission" date="2017-09" db="EMBL/GenBank/DDBJ databases">
        <authorList>
            <person name="Regsiter A."/>
            <person name="William W."/>
        </authorList>
    </citation>
    <scope>NUCLEOTIDE SEQUENCE [LARGE SCALE GENOMIC DNA]</scope>
    <source>
        <strain evidence="14">500-1</strain>
    </source>
</reference>
<comment type="function">
    <text evidence="8 10">GTPase that plays an essential role in the late steps of ribosome biogenesis.</text>
</comment>
<dbReference type="RefSeq" id="WP_097010825.1">
    <property type="nucleotide sequence ID" value="NZ_LT907975.1"/>
</dbReference>
<dbReference type="InterPro" id="IPR031166">
    <property type="entry name" value="G_ENGA"/>
</dbReference>
<dbReference type="HAMAP" id="MF_00195">
    <property type="entry name" value="GTPase_Der"/>
    <property type="match status" value="1"/>
</dbReference>
<evidence type="ECO:0000256" key="8">
    <source>
        <dbReference type="HAMAP-Rule" id="MF_00195"/>
    </source>
</evidence>
<evidence type="ECO:0000256" key="10">
    <source>
        <dbReference type="RuleBase" id="RU004481"/>
    </source>
</evidence>
<dbReference type="FunFam" id="3.30.300.20:FF:000004">
    <property type="entry name" value="GTPase Der"/>
    <property type="match status" value="1"/>
</dbReference>
<feature type="domain" description="EngA-type G" evidence="12">
    <location>
        <begin position="186"/>
        <end position="359"/>
    </location>
</feature>
<organism evidence="13 14">
    <name type="scientific">Pseudodesulfovibrio profundus</name>
    <dbReference type="NCBI Taxonomy" id="57320"/>
    <lineage>
        <taxon>Bacteria</taxon>
        <taxon>Pseudomonadati</taxon>
        <taxon>Thermodesulfobacteriota</taxon>
        <taxon>Desulfovibrionia</taxon>
        <taxon>Desulfovibrionales</taxon>
        <taxon>Desulfovibrionaceae</taxon>
    </lineage>
</organism>
<feature type="binding site" evidence="8">
    <location>
        <begin position="239"/>
        <end position="243"/>
    </location>
    <ligand>
        <name>GTP</name>
        <dbReference type="ChEBI" id="CHEBI:37565"/>
        <label>2</label>
    </ligand>
</feature>
<dbReference type="Gene3D" id="3.30.300.20">
    <property type="match status" value="1"/>
</dbReference>
<evidence type="ECO:0000259" key="12">
    <source>
        <dbReference type="PROSITE" id="PS51712"/>
    </source>
</evidence>
<protein>
    <recommendedName>
        <fullName evidence="2 8">GTPase Der</fullName>
    </recommendedName>
    <alternativeName>
        <fullName evidence="7 8">GTP-binding protein EngA</fullName>
    </alternativeName>
</protein>
<dbReference type="GO" id="GO:0005525">
    <property type="term" value="F:GTP binding"/>
    <property type="evidence" value="ECO:0007669"/>
    <property type="project" value="UniProtKB-UniRule"/>
</dbReference>
<dbReference type="CDD" id="cd01894">
    <property type="entry name" value="EngA1"/>
    <property type="match status" value="1"/>
</dbReference>
<dbReference type="GO" id="GO:0042254">
    <property type="term" value="P:ribosome biogenesis"/>
    <property type="evidence" value="ECO:0007669"/>
    <property type="project" value="UniProtKB-KW"/>
</dbReference>
<dbReference type="NCBIfam" id="TIGR00231">
    <property type="entry name" value="small_GTP"/>
    <property type="match status" value="2"/>
</dbReference>
<dbReference type="Pfam" id="PF01926">
    <property type="entry name" value="MMR_HSR1"/>
    <property type="match status" value="2"/>
</dbReference>
<feature type="binding site" evidence="8">
    <location>
        <begin position="192"/>
        <end position="199"/>
    </location>
    <ligand>
        <name>GTP</name>
        <dbReference type="ChEBI" id="CHEBI:37565"/>
        <label>2</label>
    </ligand>
</feature>
<feature type="domain" description="EngA-type G" evidence="12">
    <location>
        <begin position="3"/>
        <end position="173"/>
    </location>
</feature>
<dbReference type="PANTHER" id="PTHR43834">
    <property type="entry name" value="GTPASE DER"/>
    <property type="match status" value="1"/>
</dbReference>
<keyword evidence="14" id="KW-1185">Reference proteome</keyword>
<dbReference type="EMBL" id="LT907975">
    <property type="protein sequence ID" value="SOB57607.1"/>
    <property type="molecule type" value="Genomic_DNA"/>
</dbReference>
<evidence type="ECO:0000256" key="9">
    <source>
        <dbReference type="PROSITE-ProRule" id="PRU01049"/>
    </source>
</evidence>
<dbReference type="Pfam" id="PF14714">
    <property type="entry name" value="KH_dom-like"/>
    <property type="match status" value="1"/>
</dbReference>
<feature type="binding site" evidence="8">
    <location>
        <begin position="304"/>
        <end position="307"/>
    </location>
    <ligand>
        <name>GTP</name>
        <dbReference type="ChEBI" id="CHEBI:37565"/>
        <label>2</label>
    </ligand>
</feature>
<dbReference type="PROSITE" id="PS51712">
    <property type="entry name" value="G_ENGA"/>
    <property type="match status" value="2"/>
</dbReference>
<gene>
    <name evidence="8 13" type="primary">der</name>
    <name evidence="13" type="ORF">DPRO_0721</name>
</gene>
<feature type="compositionally biased region" description="Basic residues" evidence="11">
    <location>
        <begin position="472"/>
        <end position="488"/>
    </location>
</feature>
<evidence type="ECO:0000313" key="14">
    <source>
        <dbReference type="Proteomes" id="UP000219215"/>
    </source>
</evidence>